<keyword evidence="1" id="KW-0560">Oxidoreductase</keyword>
<dbReference type="InterPro" id="IPR036291">
    <property type="entry name" value="NAD(P)-bd_dom_sf"/>
</dbReference>
<dbReference type="AlphaFoldDB" id="A0A2T7NJW8"/>
<name>A0A2T7NJW8_POMCA</name>
<dbReference type="InterPro" id="IPR002347">
    <property type="entry name" value="SDR_fam"/>
</dbReference>
<dbReference type="Proteomes" id="UP000245119">
    <property type="component" value="Linkage Group LG12"/>
</dbReference>
<evidence type="ECO:0000313" key="2">
    <source>
        <dbReference type="EMBL" id="PVD21470.1"/>
    </source>
</evidence>
<organism evidence="2 3">
    <name type="scientific">Pomacea canaliculata</name>
    <name type="common">Golden apple snail</name>
    <dbReference type="NCBI Taxonomy" id="400727"/>
    <lineage>
        <taxon>Eukaryota</taxon>
        <taxon>Metazoa</taxon>
        <taxon>Spiralia</taxon>
        <taxon>Lophotrochozoa</taxon>
        <taxon>Mollusca</taxon>
        <taxon>Gastropoda</taxon>
        <taxon>Caenogastropoda</taxon>
        <taxon>Architaenioglossa</taxon>
        <taxon>Ampullarioidea</taxon>
        <taxon>Ampullariidae</taxon>
        <taxon>Pomacea</taxon>
    </lineage>
</organism>
<dbReference type="GO" id="GO:0005739">
    <property type="term" value="C:mitochondrion"/>
    <property type="evidence" value="ECO:0007669"/>
    <property type="project" value="TreeGrafter"/>
</dbReference>
<dbReference type="Gene3D" id="3.40.50.720">
    <property type="entry name" value="NAD(P)-binding Rossmann-like Domain"/>
    <property type="match status" value="1"/>
</dbReference>
<dbReference type="PRINTS" id="PR00081">
    <property type="entry name" value="GDHRDH"/>
</dbReference>
<protein>
    <recommendedName>
        <fullName evidence="4">2,4-dienoyl-CoA reductase</fullName>
    </recommendedName>
</protein>
<comment type="caution">
    <text evidence="2">The sequence shown here is derived from an EMBL/GenBank/DDBJ whole genome shotgun (WGS) entry which is preliminary data.</text>
</comment>
<evidence type="ECO:0000313" key="3">
    <source>
        <dbReference type="Proteomes" id="UP000245119"/>
    </source>
</evidence>
<reference evidence="2 3" key="1">
    <citation type="submission" date="2018-04" db="EMBL/GenBank/DDBJ databases">
        <title>The genome of golden apple snail Pomacea canaliculata provides insight into stress tolerance and invasive adaptation.</title>
        <authorList>
            <person name="Liu C."/>
            <person name="Liu B."/>
            <person name="Ren Y."/>
            <person name="Zhang Y."/>
            <person name="Wang H."/>
            <person name="Li S."/>
            <person name="Jiang F."/>
            <person name="Yin L."/>
            <person name="Zhang G."/>
            <person name="Qian W."/>
            <person name="Fan W."/>
        </authorList>
    </citation>
    <scope>NUCLEOTIDE SEQUENCE [LARGE SCALE GENOMIC DNA]</scope>
    <source>
        <strain evidence="2">SZHN2017</strain>
        <tissue evidence="2">Muscle</tissue>
    </source>
</reference>
<dbReference type="PANTHER" id="PTHR43658">
    <property type="entry name" value="SHORT-CHAIN DEHYDROGENASE/REDUCTASE"/>
    <property type="match status" value="1"/>
</dbReference>
<dbReference type="OrthoDB" id="1888931at2759"/>
<dbReference type="EMBL" id="PZQS01000012">
    <property type="protein sequence ID" value="PVD21470.1"/>
    <property type="molecule type" value="Genomic_DNA"/>
</dbReference>
<accession>A0A2T7NJW8</accession>
<keyword evidence="3" id="KW-1185">Reference proteome</keyword>
<gene>
    <name evidence="2" type="ORF">C0Q70_19643</name>
</gene>
<dbReference type="GO" id="GO:0008670">
    <property type="term" value="F:2,4-dienoyl-CoA reductase (NADPH) activity"/>
    <property type="evidence" value="ECO:0007669"/>
    <property type="project" value="TreeGrafter"/>
</dbReference>
<dbReference type="STRING" id="400727.A0A2T7NJW8"/>
<evidence type="ECO:0000256" key="1">
    <source>
        <dbReference type="ARBA" id="ARBA00023002"/>
    </source>
</evidence>
<dbReference type="GO" id="GO:0006635">
    <property type="term" value="P:fatty acid beta-oxidation"/>
    <property type="evidence" value="ECO:0007669"/>
    <property type="project" value="TreeGrafter"/>
</dbReference>
<dbReference type="PANTHER" id="PTHR43658:SF8">
    <property type="entry name" value="17-BETA-HYDROXYSTEROID DEHYDROGENASE 14-RELATED"/>
    <property type="match status" value="1"/>
</dbReference>
<dbReference type="SUPFAM" id="SSF51735">
    <property type="entry name" value="NAD(P)-binding Rossmann-fold domains"/>
    <property type="match status" value="1"/>
</dbReference>
<sequence>MHINKGSLAFEWAQYGMRFNCISPGPIETKGAFSRLDPTGQFMDKFIKRIPAGRIGEVNELVNLAIYLMSDYSNWINGQVIRLNGGEYPSGAGMFNQLVQVTNEQWDALESMIRSTKGS</sequence>
<dbReference type="Pfam" id="PF13561">
    <property type="entry name" value="adh_short_C2"/>
    <property type="match status" value="1"/>
</dbReference>
<evidence type="ECO:0008006" key="4">
    <source>
        <dbReference type="Google" id="ProtNLM"/>
    </source>
</evidence>
<proteinExistence type="predicted"/>